<dbReference type="InterPro" id="IPR012944">
    <property type="entry name" value="SusD_RagB_dom"/>
</dbReference>
<keyword evidence="5" id="KW-0998">Cell outer membrane</keyword>
<proteinExistence type="inferred from homology"/>
<keyword evidence="9" id="KW-1185">Reference proteome</keyword>
<comment type="caution">
    <text evidence="8">The sequence shown here is derived from an EMBL/GenBank/DDBJ whole genome shotgun (WGS) entry which is preliminary data.</text>
</comment>
<dbReference type="Proteomes" id="UP001155483">
    <property type="component" value="Unassembled WGS sequence"/>
</dbReference>
<keyword evidence="3" id="KW-0732">Signal</keyword>
<evidence type="ECO:0000256" key="4">
    <source>
        <dbReference type="ARBA" id="ARBA00023136"/>
    </source>
</evidence>
<dbReference type="Pfam" id="PF07980">
    <property type="entry name" value="SusD_RagB"/>
    <property type="match status" value="1"/>
</dbReference>
<evidence type="ECO:0000313" key="8">
    <source>
        <dbReference type="EMBL" id="MCU7550689.1"/>
    </source>
</evidence>
<dbReference type="EMBL" id="JAOTIF010000014">
    <property type="protein sequence ID" value="MCU7550689.1"/>
    <property type="molecule type" value="Genomic_DNA"/>
</dbReference>
<dbReference type="GO" id="GO:0009279">
    <property type="term" value="C:cell outer membrane"/>
    <property type="evidence" value="ECO:0007669"/>
    <property type="project" value="UniProtKB-SubCell"/>
</dbReference>
<reference evidence="8" key="1">
    <citation type="submission" date="2022-09" db="EMBL/GenBank/DDBJ databases">
        <authorList>
            <person name="Yuan C."/>
            <person name="Ke Z."/>
        </authorList>
    </citation>
    <scope>NUCLEOTIDE SEQUENCE</scope>
    <source>
        <strain evidence="8">LB-8</strain>
    </source>
</reference>
<evidence type="ECO:0000259" key="7">
    <source>
        <dbReference type="Pfam" id="PF14322"/>
    </source>
</evidence>
<gene>
    <name evidence="8" type="ORF">OCK74_16340</name>
</gene>
<evidence type="ECO:0000313" key="9">
    <source>
        <dbReference type="Proteomes" id="UP001155483"/>
    </source>
</evidence>
<dbReference type="PROSITE" id="PS51257">
    <property type="entry name" value="PROKAR_LIPOPROTEIN"/>
    <property type="match status" value="1"/>
</dbReference>
<dbReference type="SUPFAM" id="SSF48452">
    <property type="entry name" value="TPR-like"/>
    <property type="match status" value="1"/>
</dbReference>
<dbReference type="Gene3D" id="1.25.40.390">
    <property type="match status" value="1"/>
</dbReference>
<evidence type="ECO:0000256" key="1">
    <source>
        <dbReference type="ARBA" id="ARBA00004442"/>
    </source>
</evidence>
<dbReference type="AlphaFoldDB" id="A0A9X3BGC6"/>
<comment type="subcellular location">
    <subcellularLocation>
        <location evidence="1">Cell outer membrane</location>
    </subcellularLocation>
</comment>
<feature type="domain" description="SusD-like N-terminal" evidence="7">
    <location>
        <begin position="26"/>
        <end position="234"/>
    </location>
</feature>
<comment type="similarity">
    <text evidence="2">Belongs to the SusD family.</text>
</comment>
<evidence type="ECO:0000259" key="6">
    <source>
        <dbReference type="Pfam" id="PF07980"/>
    </source>
</evidence>
<sequence>MLTKYKTRVIAAFITTLLFTGSCQKFLDVPPQGQLTDEEIAGNLDAAEQLVNGVYNSLYLGGFARTTIGWFYSIATDVASDDEDKGSFDADFLPAKEIDNFTTTPTNSIINDLWTGYYAGIVRANQTLQTLEESTFEEAIKNQFLGEVRFIRGMYYFNLVRLFGGVPKIIRVPDATEGNSDEFQTRASAAEIYQVVIDDLQFAVDNLAQKGDPNTEVGRATKGAAQALLAKVYMYQKNWQKVFDLTKEVINSGKYSLADNYASNFIQTSTNTSESIFEVQTGNTANCDGVSPLYSNGQGPRSGGKGGWNDVGLGFNNPSESLLAAYEPNDKRRDASIIFIQPTVTGGPNPGTILWDGLRLPTKDSVENLRYNYKAYASVPSVGPCAGNKDKKPKNIVLMRYAEVLLMYAEAAAMLGNSGEALAKLNLVRKRAGLTDATTATQQDIWKERRVELAMEQDRFFDLVRQGRAGQVLRAHGKAFVDNKNEIYPIPQAQIDLSGHRLAQNPNY</sequence>
<keyword evidence="4" id="KW-0472">Membrane</keyword>
<dbReference type="Pfam" id="PF14322">
    <property type="entry name" value="SusD-like_3"/>
    <property type="match status" value="1"/>
</dbReference>
<dbReference type="InterPro" id="IPR011990">
    <property type="entry name" value="TPR-like_helical_dom_sf"/>
</dbReference>
<reference evidence="8" key="2">
    <citation type="submission" date="2023-04" db="EMBL/GenBank/DDBJ databases">
        <title>Paracnuella aquatica gen. nov., sp. nov., a member of the family Chitinophagaceae isolated from a hot spring.</title>
        <authorList>
            <person name="Wang C."/>
        </authorList>
    </citation>
    <scope>NUCLEOTIDE SEQUENCE</scope>
    <source>
        <strain evidence="8">LB-8</strain>
    </source>
</reference>
<dbReference type="InterPro" id="IPR033985">
    <property type="entry name" value="SusD-like_N"/>
</dbReference>
<accession>A0A9X3BGC6</accession>
<dbReference type="CDD" id="cd08977">
    <property type="entry name" value="SusD"/>
    <property type="match status" value="1"/>
</dbReference>
<organism evidence="8 9">
    <name type="scientific">Paraflavisolibacter caeni</name>
    <dbReference type="NCBI Taxonomy" id="2982496"/>
    <lineage>
        <taxon>Bacteria</taxon>
        <taxon>Pseudomonadati</taxon>
        <taxon>Bacteroidota</taxon>
        <taxon>Chitinophagia</taxon>
        <taxon>Chitinophagales</taxon>
        <taxon>Chitinophagaceae</taxon>
        <taxon>Paraflavisolibacter</taxon>
    </lineage>
</organism>
<feature type="domain" description="RagB/SusD" evidence="6">
    <location>
        <begin position="323"/>
        <end position="508"/>
    </location>
</feature>
<dbReference type="RefSeq" id="WP_279298128.1">
    <property type="nucleotide sequence ID" value="NZ_JAOTIF010000014.1"/>
</dbReference>
<evidence type="ECO:0000256" key="5">
    <source>
        <dbReference type="ARBA" id="ARBA00023237"/>
    </source>
</evidence>
<protein>
    <submittedName>
        <fullName evidence="8">RagB/SusD family nutrient uptake outer membrane protein</fullName>
    </submittedName>
</protein>
<evidence type="ECO:0000256" key="3">
    <source>
        <dbReference type="ARBA" id="ARBA00022729"/>
    </source>
</evidence>
<name>A0A9X3BGC6_9BACT</name>
<evidence type="ECO:0000256" key="2">
    <source>
        <dbReference type="ARBA" id="ARBA00006275"/>
    </source>
</evidence>